<feature type="region of interest" description="Disordered" evidence="1">
    <location>
        <begin position="509"/>
        <end position="528"/>
    </location>
</feature>
<feature type="compositionally biased region" description="Acidic residues" evidence="1">
    <location>
        <begin position="573"/>
        <end position="597"/>
    </location>
</feature>
<feature type="compositionally biased region" description="Basic and acidic residues" evidence="1">
    <location>
        <begin position="1119"/>
        <end position="1141"/>
    </location>
</feature>
<feature type="region of interest" description="Disordered" evidence="1">
    <location>
        <begin position="535"/>
        <end position="669"/>
    </location>
</feature>
<feature type="region of interest" description="Disordered" evidence="1">
    <location>
        <begin position="409"/>
        <end position="448"/>
    </location>
</feature>
<feature type="region of interest" description="Disordered" evidence="1">
    <location>
        <begin position="1119"/>
        <end position="1151"/>
    </location>
</feature>
<keyword evidence="3" id="KW-1185">Reference proteome</keyword>
<feature type="region of interest" description="Disordered" evidence="1">
    <location>
        <begin position="207"/>
        <end position="229"/>
    </location>
</feature>
<feature type="region of interest" description="Disordered" evidence="1">
    <location>
        <begin position="1159"/>
        <end position="1178"/>
    </location>
</feature>
<dbReference type="Proteomes" id="UP000242457">
    <property type="component" value="Unassembled WGS sequence"/>
</dbReference>
<protein>
    <submittedName>
        <fullName evidence="2">Uncharacterized protein</fullName>
    </submittedName>
</protein>
<feature type="compositionally biased region" description="Low complexity" evidence="1">
    <location>
        <begin position="208"/>
        <end position="217"/>
    </location>
</feature>
<feature type="compositionally biased region" description="Acidic residues" evidence="1">
    <location>
        <begin position="606"/>
        <end position="620"/>
    </location>
</feature>
<dbReference type="EMBL" id="KZ288434">
    <property type="protein sequence ID" value="PBC25770.1"/>
    <property type="molecule type" value="Genomic_DNA"/>
</dbReference>
<accession>A0A2A3E253</accession>
<organism evidence="2 3">
    <name type="scientific">Apis cerana cerana</name>
    <name type="common">Oriental honeybee</name>
    <dbReference type="NCBI Taxonomy" id="94128"/>
    <lineage>
        <taxon>Eukaryota</taxon>
        <taxon>Metazoa</taxon>
        <taxon>Ecdysozoa</taxon>
        <taxon>Arthropoda</taxon>
        <taxon>Hexapoda</taxon>
        <taxon>Insecta</taxon>
        <taxon>Pterygota</taxon>
        <taxon>Neoptera</taxon>
        <taxon>Endopterygota</taxon>
        <taxon>Hymenoptera</taxon>
        <taxon>Apocrita</taxon>
        <taxon>Aculeata</taxon>
        <taxon>Apoidea</taxon>
        <taxon>Anthophila</taxon>
        <taxon>Apidae</taxon>
        <taxon>Apis</taxon>
    </lineage>
</organism>
<dbReference type="OrthoDB" id="7701768at2759"/>
<feature type="compositionally biased region" description="Polar residues" evidence="1">
    <location>
        <begin position="1142"/>
        <end position="1151"/>
    </location>
</feature>
<evidence type="ECO:0000313" key="2">
    <source>
        <dbReference type="EMBL" id="PBC25770.1"/>
    </source>
</evidence>
<evidence type="ECO:0000313" key="3">
    <source>
        <dbReference type="Proteomes" id="UP000242457"/>
    </source>
</evidence>
<feature type="compositionally biased region" description="Acidic residues" evidence="1">
    <location>
        <begin position="628"/>
        <end position="657"/>
    </location>
</feature>
<feature type="compositionally biased region" description="Low complexity" evidence="1">
    <location>
        <begin position="1167"/>
        <end position="1176"/>
    </location>
</feature>
<evidence type="ECO:0000256" key="1">
    <source>
        <dbReference type="SAM" id="MobiDB-lite"/>
    </source>
</evidence>
<gene>
    <name evidence="2" type="ORF">APICC_01606</name>
</gene>
<feature type="compositionally biased region" description="Low complexity" evidence="1">
    <location>
        <begin position="411"/>
        <end position="424"/>
    </location>
</feature>
<reference evidence="2 3" key="1">
    <citation type="submission" date="2014-07" db="EMBL/GenBank/DDBJ databases">
        <title>Genomic and transcriptomic analysis on Apis cerana provide comprehensive insights into honey bee biology.</title>
        <authorList>
            <person name="Diao Q."/>
            <person name="Sun L."/>
            <person name="Zheng H."/>
            <person name="Zheng H."/>
            <person name="Xu S."/>
            <person name="Wang S."/>
            <person name="Zeng Z."/>
            <person name="Hu F."/>
            <person name="Su S."/>
            <person name="Wu J."/>
        </authorList>
    </citation>
    <scope>NUCLEOTIDE SEQUENCE [LARGE SCALE GENOMIC DNA]</scope>
    <source>
        <tissue evidence="2">Pupae without intestine</tissue>
    </source>
</reference>
<feature type="region of interest" description="Disordered" evidence="1">
    <location>
        <begin position="1214"/>
        <end position="1233"/>
    </location>
</feature>
<sequence length="1307" mass="152653">MPRKSVNEMVAKHDDKTRALIETVSLYSPLRRSSRIKQNLKKNDSSPELSLNDVSNTQIPRQQITTVDNTISIKNQRKLRSRTNTISSDIEVLETDISTTTKKTRNNPSNNNKIIDSRRSKYFVKDESETNSPSVKNTHNIRASSMEPETISDELTEKQNNELRKTSIKTKRQSLLIPSEIIVTEEKEELMKFSLNRTLPDINENIQSDSKSSFKSSIQKNEPLPFPTNKCDRSNNSICEEHLNNIDTSVDFVEEVLNRKKQPEKESVQNESNDSIMLIKQCTNELKSEKKYPENETINKKYQEKFEVDDNSNTNLFQDISVIEWKKKNNETDKNSLNLSSENIKNEKECDLVLVDKDAWLSAEKLKKNKKKIFDYDSDDTIVLKVQRDSMKEENDTDILMDMSEDKCKLNNSTSKSSTSNKQQTMKDKNKEKKEVKSNMEETEEDVKLQNIGISDRKSLRDKTRKKLKKNYSTTANILFDSEKSKNISDSDDTQKKFMNIPKFLFAETSDSENNDSESNNSIDSDIQKEYNFHGKNISKFSDDDIVGDECRASEMESSDPDDNGSDMADFIVDNDEVEEEEEESESEEEENEEIENEEKKNKESENEEKEAEEIEIEEKEYEKSENEENEDEEIEIEEKEDEESEEKENEEIENDVDTPKINLSDKEKFNIKNYDVQKNLSLDEEKSKDITLKKKSKKLKNNESLAHRSLPSELIEFVTETNLSRPMSSKVLGLNKTTLVLGSDTPTTRYLKKDKLNENTMFEELTNTINSSKKNDQIEKENEDDNEKNKKISKVNDSLEKKSFNIVDNMLKNDQKMQKKRKQSIVKKITDPILFENDFQLNKHNTEILKKTEHFVPFCNTNDNETKEVDKTKKKKKKTHDIDIKKNIFNIETKSESLNEKICNEIKKKKERENTTDYVSNLTNINNINIKGEKETHDINVQMKEKIIIEDIIENKSKNLDEEIHNEVNKKKKKNILENISDSSNINKENNIIKKKEQVLDILPKNNILNVQLSKKNKKKKIHDTDIQIKEEIFKDIVETKSKNLDKEIRKKKKEIRIENIPNLSNIDKDINIVNEKEEISYILSNKNVLNEQLFKKNKKKKNVIDVQMKKENITEKNLENHDKKVHNEEKRKKKEENTIKDSSNLTNSIIEKTEVMKHKKGSDGLSNNNISNELLSKEKKRKQKLLKEVVLQDKEELLEKISQKKQKLLKNTSISNTTQKRKQSETYESKPKKRKIFVEQDFSLPSNSGSTTDFDVIDIQKIRNKKNISFRDRMLARNSRQSVSLYMKYLKKQKMKSSVNNFMFH</sequence>
<name>A0A2A3E253_APICC</name>
<dbReference type="STRING" id="94128.A0A2A3E253"/>
<proteinExistence type="predicted"/>
<feature type="compositionally biased region" description="Basic and acidic residues" evidence="1">
    <location>
        <begin position="425"/>
        <end position="440"/>
    </location>
</feature>
<feature type="region of interest" description="Disordered" evidence="1">
    <location>
        <begin position="768"/>
        <end position="796"/>
    </location>
</feature>